<dbReference type="Proteomes" id="UP000198405">
    <property type="component" value="Unassembled WGS sequence"/>
</dbReference>
<dbReference type="SFLD" id="SFLDG01083">
    <property type="entry name" value="Uncharacterised_Radical_SAM_Su"/>
    <property type="match status" value="1"/>
</dbReference>
<dbReference type="SUPFAM" id="SSF102114">
    <property type="entry name" value="Radical SAM enzymes"/>
    <property type="match status" value="1"/>
</dbReference>
<dbReference type="PANTHER" id="PTHR43787:SF11">
    <property type="entry name" value="UPF0026 PROTEIN SLR1464"/>
    <property type="match status" value="1"/>
</dbReference>
<dbReference type="Pfam" id="PF04055">
    <property type="entry name" value="Radical_SAM"/>
    <property type="match status" value="1"/>
</dbReference>
<dbReference type="GO" id="GO:0003824">
    <property type="term" value="F:catalytic activity"/>
    <property type="evidence" value="ECO:0007669"/>
    <property type="project" value="InterPro"/>
</dbReference>
<dbReference type="PROSITE" id="PS51918">
    <property type="entry name" value="RADICAL_SAM"/>
    <property type="match status" value="1"/>
</dbReference>
<dbReference type="EMBL" id="FZOB01000001">
    <property type="protein sequence ID" value="SNR62516.1"/>
    <property type="molecule type" value="Genomic_DNA"/>
</dbReference>
<dbReference type="OrthoDB" id="9795504at2"/>
<comment type="cofactor">
    <cofactor evidence="1">
        <name>[4Fe-4S] cluster</name>
        <dbReference type="ChEBI" id="CHEBI:49883"/>
    </cofactor>
</comment>
<evidence type="ECO:0000256" key="5">
    <source>
        <dbReference type="ARBA" id="ARBA00023004"/>
    </source>
</evidence>
<dbReference type="GO" id="GO:0051539">
    <property type="term" value="F:4 iron, 4 sulfur cluster binding"/>
    <property type="evidence" value="ECO:0007669"/>
    <property type="project" value="UniProtKB-KW"/>
</dbReference>
<keyword evidence="2" id="KW-0004">4Fe-4S</keyword>
<dbReference type="InterPro" id="IPR007197">
    <property type="entry name" value="rSAM"/>
</dbReference>
<keyword evidence="9" id="KW-1185">Reference proteome</keyword>
<evidence type="ECO:0000256" key="3">
    <source>
        <dbReference type="ARBA" id="ARBA00022691"/>
    </source>
</evidence>
<dbReference type="CDD" id="cd01335">
    <property type="entry name" value="Radical_SAM"/>
    <property type="match status" value="1"/>
</dbReference>
<evidence type="ECO:0000256" key="1">
    <source>
        <dbReference type="ARBA" id="ARBA00001966"/>
    </source>
</evidence>
<evidence type="ECO:0000256" key="4">
    <source>
        <dbReference type="ARBA" id="ARBA00022723"/>
    </source>
</evidence>
<dbReference type="InterPro" id="IPR040084">
    <property type="entry name" value="GTPase_Obg"/>
</dbReference>
<evidence type="ECO:0000256" key="6">
    <source>
        <dbReference type="ARBA" id="ARBA00023014"/>
    </source>
</evidence>
<feature type="domain" description="Radical SAM core" evidence="7">
    <location>
        <begin position="7"/>
        <end position="246"/>
    </location>
</feature>
<dbReference type="Gene3D" id="3.20.20.70">
    <property type="entry name" value="Aldolase class I"/>
    <property type="match status" value="1"/>
</dbReference>
<name>A0A238XTY6_9BACT</name>
<dbReference type="AlphaFoldDB" id="A0A238XTY6"/>
<gene>
    <name evidence="8" type="ORF">SAMN06265340_101276</name>
</gene>
<evidence type="ECO:0000256" key="2">
    <source>
        <dbReference type="ARBA" id="ARBA00022485"/>
    </source>
</evidence>
<dbReference type="InterPro" id="IPR058240">
    <property type="entry name" value="rSAM_sf"/>
</dbReference>
<reference evidence="9" key="1">
    <citation type="submission" date="2017-06" db="EMBL/GenBank/DDBJ databases">
        <authorList>
            <person name="Varghese N."/>
            <person name="Submissions S."/>
        </authorList>
    </citation>
    <scope>NUCLEOTIDE SEQUENCE [LARGE SCALE GENOMIC DNA]</scope>
    <source>
        <strain evidence="9">DSM 15668</strain>
    </source>
</reference>
<dbReference type="PANTHER" id="PTHR43787">
    <property type="entry name" value="FEMO COFACTOR BIOSYNTHESIS PROTEIN NIFB-RELATED"/>
    <property type="match status" value="1"/>
</dbReference>
<dbReference type="GO" id="GO:0046872">
    <property type="term" value="F:metal ion binding"/>
    <property type="evidence" value="ECO:0007669"/>
    <property type="project" value="UniProtKB-KW"/>
</dbReference>
<protein>
    <submittedName>
        <fullName evidence="8">Wyosine [tRNA(Phe)-imidazoG37] synthetase, radical SAM superfamily</fullName>
    </submittedName>
</protein>
<accession>A0A238XTY6</accession>
<evidence type="ECO:0000259" key="7">
    <source>
        <dbReference type="PROSITE" id="PS51918"/>
    </source>
</evidence>
<dbReference type="RefSeq" id="WP_089322302.1">
    <property type="nucleotide sequence ID" value="NZ_FZOB01000001.1"/>
</dbReference>
<proteinExistence type="predicted"/>
<evidence type="ECO:0000313" key="8">
    <source>
        <dbReference type="EMBL" id="SNR62516.1"/>
    </source>
</evidence>
<dbReference type="SFLD" id="SFLDS00029">
    <property type="entry name" value="Radical_SAM"/>
    <property type="match status" value="1"/>
</dbReference>
<dbReference type="InterPro" id="IPR013785">
    <property type="entry name" value="Aldolase_TIM"/>
</dbReference>
<keyword evidence="6" id="KW-0411">Iron-sulfur</keyword>
<keyword evidence="4" id="KW-0479">Metal-binding</keyword>
<evidence type="ECO:0000313" key="9">
    <source>
        <dbReference type="Proteomes" id="UP000198405"/>
    </source>
</evidence>
<sequence length="310" mass="35405">MKYIFGPVYSRRLGLSLGVDLVPYKVCSMDCVYCEVGRTTVKTLERKEYVPVKEVIKELGDFLSASPPVDFVTFSGYGEPTLNSKIGKVVKFLKGEIPDIPIALITNSSLLWQKDVLNDIREMDLFLPSFDAASDTVLKKINRPVSAISVELLKKGLLNLKKETEGKIWLETLFVEGLNNNKDEILKIGEFVHYLEPDRWQINTVDRPPAYNSKPLSYEELEKIKEMVKYPATDIIVRKSTENRSSFTSDFKREILDLVNRRPCPIKEISDALGVLQEDVEKAVEELLREGRVFKVKFGNVFYLKGKEKK</sequence>
<organism evidence="8 9">
    <name type="scientific">Desulfurobacterium atlanticum</name>
    <dbReference type="NCBI Taxonomy" id="240169"/>
    <lineage>
        <taxon>Bacteria</taxon>
        <taxon>Pseudomonadati</taxon>
        <taxon>Aquificota</taxon>
        <taxon>Aquificia</taxon>
        <taxon>Desulfurobacteriales</taxon>
        <taxon>Desulfurobacteriaceae</taxon>
        <taxon>Desulfurobacterium</taxon>
    </lineage>
</organism>
<keyword evidence="5" id="KW-0408">Iron</keyword>
<keyword evidence="3" id="KW-0949">S-adenosyl-L-methionine</keyword>